<dbReference type="InterPro" id="IPR003116">
    <property type="entry name" value="RBD_dom"/>
</dbReference>
<feature type="region of interest" description="Disordered" evidence="5">
    <location>
        <begin position="1000"/>
        <end position="1027"/>
    </location>
</feature>
<evidence type="ECO:0000256" key="4">
    <source>
        <dbReference type="ARBA" id="ARBA00022737"/>
    </source>
</evidence>
<feature type="domain" description="RGS" evidence="8">
    <location>
        <begin position="601"/>
        <end position="715"/>
    </location>
</feature>
<feature type="region of interest" description="Disordered" evidence="5">
    <location>
        <begin position="1048"/>
        <end position="1088"/>
    </location>
</feature>
<feature type="domain" description="PID" evidence="6">
    <location>
        <begin position="212"/>
        <end position="309"/>
    </location>
</feature>
<reference evidence="10 11" key="1">
    <citation type="journal article" date="2017" name="Gigascience">
        <title>Genome sequence of the small brown planthopper, Laodelphax striatellus.</title>
        <authorList>
            <person name="Zhu J."/>
            <person name="Jiang F."/>
            <person name="Wang X."/>
            <person name="Yang P."/>
            <person name="Bao Y."/>
            <person name="Zhao W."/>
            <person name="Wang W."/>
            <person name="Lu H."/>
            <person name="Wang Q."/>
            <person name="Cui N."/>
            <person name="Li J."/>
            <person name="Chen X."/>
            <person name="Luo L."/>
            <person name="Yu J."/>
            <person name="Kang L."/>
            <person name="Cui F."/>
        </authorList>
    </citation>
    <scope>NUCLEOTIDE SEQUENCE [LARGE SCALE GENOMIC DNA]</scope>
    <source>
        <strain evidence="10">Lst14</strain>
    </source>
</reference>
<dbReference type="Gene3D" id="2.30.42.10">
    <property type="match status" value="1"/>
</dbReference>
<keyword evidence="2" id="KW-0343">GTPase activation</keyword>
<dbReference type="Pfam" id="PF00615">
    <property type="entry name" value="RGS"/>
    <property type="match status" value="1"/>
</dbReference>
<accession>A0A482WTP6</accession>
<dbReference type="SUPFAM" id="SSF50156">
    <property type="entry name" value="PDZ domain-like"/>
    <property type="match status" value="1"/>
</dbReference>
<sequence length="1318" mass="145672">MHPVRRRKKRPNYGVRTVEVSRGDNGFGFTISGQQPCILSCIVPGSPAESAGLRAGDYLVAVGGKSVSKVLHDDVVRLIASSSGVLKLQIAESYYSDSSDDDVLVTARQKPKYPHKLRSNVQNGRSNATQQGRAAKVVRDLRSGAMFEEPAALDLASPVTSVKGSKGSESPQWKVPHLPPPLPRLYVQWPPRSASRLPEVEVEEQQLLQAVVGYLGTIEMPRKIPPGSRLQIVRGCIKRLRAEKRSHTAVLMAVMTRSLRLTNTAGQVLAVYPADRVTFCGVSSDEDRRHFGVVTTSASEDPSNSCHVFVIDSRMHIDHQQKAQLFKIDCEVDAATGYCRQFPANSDGIVAAVRNFYETGNEVADEPVMADSPQPSNDSTTTTSNSDSGIGFRDDCGNQLDRILVVDVQNQRLHIQQIGDERRASTDCQRLAVRAMPEAHFATASNRSRSPLSSSSSEAEDGGGGGGGMAVREENMSISSGCGAAKSPDPMLTDRRSTDDMSVTSNRSREHQLSDSSPLYNKLSPKVFGVAPPPTSQSLEDLKVGEEAAECSSTNLARTQQHWGSLQELRSFVSDCFESTTATERLQEDTRQDGVSCWATSFEKLLEDPDGLHAFAEFLKKEISHENIYFWVACERYRSVEDGEERQRLAREIFDKHLCLGAPEPVNVDSHARQVTQEQLGAAHPHLFLQAQKQIFNLMKFDSYPRFIKSDLYQECSLRETSGEKLPFHGKIDSALELHLSSHSKSSSNSSPQQLHTKLKKSRSDAEERLRRKSLLPWSRKSRCKSRDREQQQQQQQQRAAAVADDAESSMSSSRSSLASWDVALNSCLCRVVLPGGATTVVQIRPPPQTIRHLVQRLLEKRALGYTHFQVFVLNPLILDEDATTLGGQEVRVENLIVFQLDLPNRKTVKVKSKVNESLAQVLRPILQKYNYRLEMVTLCLMSENEVVEPSVSVVAVDNQRLQVLTRSTPTELWAPHGKVKSAATLDEITNRVFEELLQGKSESTTRRTASDQGSLRSEDWGSENSSGLVSRFLRRDSAFLERGRDFRHRSKKAAKHQQNNTGVAIVRDDSSSGGGAGGGAASCANGAATSHGTAAVGTEKKQVLTKLPPIIAKLKPGNKVEGKSESEVLYEDLNRAQRSRLEDQRGTEINFELPDFLKDKENAPQSGKKFRKFRRDGVETIGNSKFYPDSTEETKTGLSYHNENTPAPGLMSRLSQLDQSFSTDGIIPDPDEAQEYFLGRKLHATPVAAAATTTDRSSPVMPMRARAINDPPPPLPPKPKLPPPPPSSWPLERNDMKLRNCRVRRTVYLDQPSSSFV</sequence>
<dbReference type="InterPro" id="IPR036305">
    <property type="entry name" value="RGS_sf"/>
</dbReference>
<dbReference type="InterPro" id="IPR024066">
    <property type="entry name" value="RGS_subdom1/3"/>
</dbReference>
<dbReference type="GO" id="GO:0048699">
    <property type="term" value="P:generation of neurons"/>
    <property type="evidence" value="ECO:0007669"/>
    <property type="project" value="UniProtKB-ARBA"/>
</dbReference>
<dbReference type="GO" id="GO:0005737">
    <property type="term" value="C:cytoplasm"/>
    <property type="evidence" value="ECO:0007669"/>
    <property type="project" value="UniProtKB-SubCell"/>
</dbReference>
<dbReference type="SMART" id="SM00455">
    <property type="entry name" value="RBD"/>
    <property type="match status" value="2"/>
</dbReference>
<dbReference type="InterPro" id="IPR003109">
    <property type="entry name" value="GoLoco_motif"/>
</dbReference>
<dbReference type="GO" id="GO:0008277">
    <property type="term" value="P:regulation of G protein-coupled receptor signaling pathway"/>
    <property type="evidence" value="ECO:0007669"/>
    <property type="project" value="TreeGrafter"/>
</dbReference>
<dbReference type="SUPFAM" id="SSF48097">
    <property type="entry name" value="Regulator of G-protein signaling, RGS"/>
    <property type="match status" value="1"/>
</dbReference>
<feature type="compositionally biased region" description="Low complexity" evidence="5">
    <location>
        <begin position="792"/>
        <end position="809"/>
    </location>
</feature>
<feature type="region of interest" description="Disordered" evidence="5">
    <location>
        <begin position="1251"/>
        <end position="1296"/>
    </location>
</feature>
<dbReference type="GO" id="GO:0007165">
    <property type="term" value="P:signal transduction"/>
    <property type="evidence" value="ECO:0007669"/>
    <property type="project" value="InterPro"/>
</dbReference>
<gene>
    <name evidence="10" type="ORF">LSTR_LSTR002986</name>
</gene>
<dbReference type="Gene3D" id="2.30.29.30">
    <property type="entry name" value="Pleckstrin-homology domain (PH domain)/Phosphotyrosine-binding domain (PTB)"/>
    <property type="match status" value="1"/>
</dbReference>
<evidence type="ECO:0000259" key="7">
    <source>
        <dbReference type="PROSITE" id="PS50106"/>
    </source>
</evidence>
<dbReference type="GO" id="GO:0005634">
    <property type="term" value="C:nucleus"/>
    <property type="evidence" value="ECO:0007669"/>
    <property type="project" value="TreeGrafter"/>
</dbReference>
<dbReference type="SUPFAM" id="SSF50729">
    <property type="entry name" value="PH domain-like"/>
    <property type="match status" value="1"/>
</dbReference>
<dbReference type="PRINTS" id="PR01301">
    <property type="entry name" value="RGSPROTEIN"/>
</dbReference>
<feature type="region of interest" description="Disordered" evidence="5">
    <location>
        <begin position="364"/>
        <end position="392"/>
    </location>
</feature>
<dbReference type="InterPro" id="IPR029071">
    <property type="entry name" value="Ubiquitin-like_domsf"/>
</dbReference>
<keyword evidence="11" id="KW-1185">Reference proteome</keyword>
<dbReference type="InterPro" id="IPR016137">
    <property type="entry name" value="RGS"/>
</dbReference>
<dbReference type="PANTHER" id="PTHR45945">
    <property type="entry name" value="REGULATOR OF G-PROTEIN SIGNALING LOCO"/>
    <property type="match status" value="1"/>
</dbReference>
<evidence type="ECO:0000256" key="2">
    <source>
        <dbReference type="ARBA" id="ARBA00022468"/>
    </source>
</evidence>
<dbReference type="STRING" id="195883.A0A482WTP6"/>
<feature type="region of interest" description="Disordered" evidence="5">
    <location>
        <begin position="439"/>
        <end position="526"/>
    </location>
</feature>
<evidence type="ECO:0000313" key="10">
    <source>
        <dbReference type="EMBL" id="RZF36390.1"/>
    </source>
</evidence>
<feature type="domain" description="RBD" evidence="9">
    <location>
        <begin position="828"/>
        <end position="896"/>
    </location>
</feature>
<comment type="caution">
    <text evidence="10">The sequence shown here is derived from an EMBL/GenBank/DDBJ whole genome shotgun (WGS) entry which is preliminary data.</text>
</comment>
<dbReference type="GO" id="GO:0005096">
    <property type="term" value="F:GTPase activator activity"/>
    <property type="evidence" value="ECO:0007669"/>
    <property type="project" value="UniProtKB-KW"/>
</dbReference>
<dbReference type="Proteomes" id="UP000291343">
    <property type="component" value="Unassembled WGS sequence"/>
</dbReference>
<dbReference type="PROSITE" id="PS50898">
    <property type="entry name" value="RBD"/>
    <property type="match status" value="2"/>
</dbReference>
<dbReference type="SMART" id="SM00228">
    <property type="entry name" value="PDZ"/>
    <property type="match status" value="1"/>
</dbReference>
<dbReference type="SMART" id="SM00315">
    <property type="entry name" value="RGS"/>
    <property type="match status" value="1"/>
</dbReference>
<dbReference type="Gene3D" id="3.10.20.90">
    <property type="entry name" value="Phosphatidylinositol 3-kinase Catalytic Subunit, Chain A, domain 1"/>
    <property type="match status" value="2"/>
</dbReference>
<evidence type="ECO:0008006" key="12">
    <source>
        <dbReference type="Google" id="ProtNLM"/>
    </source>
</evidence>
<evidence type="ECO:0000256" key="1">
    <source>
        <dbReference type="ARBA" id="ARBA00004496"/>
    </source>
</evidence>
<evidence type="ECO:0000259" key="8">
    <source>
        <dbReference type="PROSITE" id="PS50132"/>
    </source>
</evidence>
<dbReference type="InterPro" id="IPR036034">
    <property type="entry name" value="PDZ_sf"/>
</dbReference>
<protein>
    <recommendedName>
        <fullName evidence="12">Regulator of G-protein signaling loco</fullName>
    </recommendedName>
</protein>
<dbReference type="Pfam" id="PF00640">
    <property type="entry name" value="PID"/>
    <property type="match status" value="1"/>
</dbReference>
<feature type="compositionally biased region" description="Pro residues" evidence="5">
    <location>
        <begin position="1271"/>
        <end position="1289"/>
    </location>
</feature>
<evidence type="ECO:0000313" key="11">
    <source>
        <dbReference type="Proteomes" id="UP000291343"/>
    </source>
</evidence>
<dbReference type="FunFam" id="1.10.167.10:FF:000001">
    <property type="entry name" value="Putative regulator of g-protein signaling 12"/>
    <property type="match status" value="1"/>
</dbReference>
<name>A0A482WTP6_LAOST</name>
<evidence type="ECO:0000259" key="6">
    <source>
        <dbReference type="PROSITE" id="PS01179"/>
    </source>
</evidence>
<evidence type="ECO:0000259" key="9">
    <source>
        <dbReference type="PROSITE" id="PS50898"/>
    </source>
</evidence>
<keyword evidence="3" id="KW-0963">Cytoplasm</keyword>
<dbReference type="OrthoDB" id="196547at2759"/>
<keyword evidence="4" id="KW-0677">Repeat</keyword>
<dbReference type="InterPro" id="IPR044926">
    <property type="entry name" value="RGS_subdomain_2"/>
</dbReference>
<proteinExistence type="predicted"/>
<dbReference type="Pfam" id="PF00595">
    <property type="entry name" value="PDZ"/>
    <property type="match status" value="1"/>
</dbReference>
<dbReference type="CDD" id="cd01817">
    <property type="entry name" value="RBD1_RGS12_like"/>
    <property type="match status" value="1"/>
</dbReference>
<feature type="domain" description="RBD" evidence="9">
    <location>
        <begin position="897"/>
        <end position="967"/>
    </location>
</feature>
<dbReference type="PROSITE" id="PS50106">
    <property type="entry name" value="PDZ"/>
    <property type="match status" value="1"/>
</dbReference>
<dbReference type="CDD" id="cd06710">
    <property type="entry name" value="PDZ_RGS12-like"/>
    <property type="match status" value="1"/>
</dbReference>
<dbReference type="InterPro" id="IPR011993">
    <property type="entry name" value="PH-like_dom_sf"/>
</dbReference>
<comment type="subcellular location">
    <subcellularLocation>
        <location evidence="1">Cytoplasm</location>
    </subcellularLocation>
</comment>
<evidence type="ECO:0000256" key="5">
    <source>
        <dbReference type="SAM" id="MobiDB-lite"/>
    </source>
</evidence>
<dbReference type="InterPro" id="IPR001478">
    <property type="entry name" value="PDZ"/>
</dbReference>
<feature type="region of interest" description="Disordered" evidence="5">
    <location>
        <begin position="740"/>
        <end position="809"/>
    </location>
</feature>
<dbReference type="SMR" id="A0A482WTP6"/>
<dbReference type="PANTHER" id="PTHR45945:SF3">
    <property type="entry name" value="REGULATOR OF G-PROTEIN SIGNALING LOCO"/>
    <property type="match status" value="1"/>
</dbReference>
<feature type="compositionally biased region" description="Low complexity" evidence="5">
    <location>
        <begin position="740"/>
        <end position="751"/>
    </location>
</feature>
<feature type="domain" description="PDZ" evidence="7">
    <location>
        <begin position="17"/>
        <end position="94"/>
    </location>
</feature>
<dbReference type="SMART" id="SM00462">
    <property type="entry name" value="PTB"/>
    <property type="match status" value="1"/>
</dbReference>
<dbReference type="InterPro" id="IPR046995">
    <property type="entry name" value="RGS10/12/14-like"/>
</dbReference>
<feature type="compositionally biased region" description="Low complexity" evidence="5">
    <location>
        <begin position="444"/>
        <end position="457"/>
    </location>
</feature>
<dbReference type="FunCoup" id="A0A482WTP6">
    <property type="interactions" value="724"/>
</dbReference>
<dbReference type="PROSITE" id="PS50877">
    <property type="entry name" value="GOLOCO"/>
    <property type="match status" value="1"/>
</dbReference>
<dbReference type="EMBL" id="QKKF02026461">
    <property type="protein sequence ID" value="RZF36390.1"/>
    <property type="molecule type" value="Genomic_DNA"/>
</dbReference>
<dbReference type="Gene3D" id="1.10.167.10">
    <property type="entry name" value="Regulator of G-protein Signalling 4, domain 2"/>
    <property type="match status" value="1"/>
</dbReference>
<organism evidence="10 11">
    <name type="scientific">Laodelphax striatellus</name>
    <name type="common">Small brown planthopper</name>
    <name type="synonym">Delphax striatella</name>
    <dbReference type="NCBI Taxonomy" id="195883"/>
    <lineage>
        <taxon>Eukaryota</taxon>
        <taxon>Metazoa</taxon>
        <taxon>Ecdysozoa</taxon>
        <taxon>Arthropoda</taxon>
        <taxon>Hexapoda</taxon>
        <taxon>Insecta</taxon>
        <taxon>Pterygota</taxon>
        <taxon>Neoptera</taxon>
        <taxon>Paraneoptera</taxon>
        <taxon>Hemiptera</taxon>
        <taxon>Auchenorrhyncha</taxon>
        <taxon>Fulgoroidea</taxon>
        <taxon>Delphacidae</taxon>
        <taxon>Criomorphinae</taxon>
        <taxon>Laodelphax</taxon>
    </lineage>
</organism>
<evidence type="ECO:0000256" key="3">
    <source>
        <dbReference type="ARBA" id="ARBA00022490"/>
    </source>
</evidence>
<dbReference type="PROSITE" id="PS50132">
    <property type="entry name" value="RGS"/>
    <property type="match status" value="1"/>
</dbReference>
<dbReference type="Gene3D" id="1.10.196.10">
    <property type="match status" value="1"/>
</dbReference>
<dbReference type="InterPro" id="IPR006020">
    <property type="entry name" value="PTB/PI_dom"/>
</dbReference>
<dbReference type="Pfam" id="PF02196">
    <property type="entry name" value="RBD"/>
    <property type="match status" value="1"/>
</dbReference>
<dbReference type="SUPFAM" id="SSF54236">
    <property type="entry name" value="Ubiquitin-like"/>
    <property type="match status" value="2"/>
</dbReference>
<dbReference type="PROSITE" id="PS01179">
    <property type="entry name" value="PID"/>
    <property type="match status" value="1"/>
</dbReference>
<dbReference type="GO" id="GO:0005886">
    <property type="term" value="C:plasma membrane"/>
    <property type="evidence" value="ECO:0007669"/>
    <property type="project" value="TreeGrafter"/>
</dbReference>
<feature type="compositionally biased region" description="Low complexity" evidence="5">
    <location>
        <begin position="376"/>
        <end position="388"/>
    </location>
</feature>
<dbReference type="CDD" id="cd08706">
    <property type="entry name" value="RGS_R12-like"/>
    <property type="match status" value="1"/>
</dbReference>
<dbReference type="InParanoid" id="A0A482WTP6"/>